<proteinExistence type="predicted"/>
<dbReference type="InterPro" id="IPR011075">
    <property type="entry name" value="TetR_C"/>
</dbReference>
<keyword evidence="1" id="KW-0805">Transcription regulation</keyword>
<dbReference type="SUPFAM" id="SSF46689">
    <property type="entry name" value="Homeodomain-like"/>
    <property type="match status" value="1"/>
</dbReference>
<dbReference type="InterPro" id="IPR036271">
    <property type="entry name" value="Tet_transcr_reg_TetR-rel_C_sf"/>
</dbReference>
<dbReference type="PROSITE" id="PS50977">
    <property type="entry name" value="HTH_TETR_2"/>
    <property type="match status" value="1"/>
</dbReference>
<dbReference type="InterPro" id="IPR050109">
    <property type="entry name" value="HTH-type_TetR-like_transc_reg"/>
</dbReference>
<keyword evidence="2 4" id="KW-0238">DNA-binding</keyword>
<sequence length="207" mass="22782">MGRQATPLGRPRDPELDEKLMTAALLEYAELGWGAFTMQGVARRAGVGKSALYLRWANKEQLLLDSIESVALTLRVNMDTGSLTGDLTVLATALLEHFLDPIGWATLRITIDVTAEFTDLQPFQQRIVNSLRTFAARAFTRAVERGEMAADIAHEPLIESLFGAVLMHTLSRTQEGRAHARTYPAEHVAPLVEVIARSVRPAKSDCT</sequence>
<dbReference type="SUPFAM" id="SSF48498">
    <property type="entry name" value="Tetracyclin repressor-like, C-terminal domain"/>
    <property type="match status" value="1"/>
</dbReference>
<gene>
    <name evidence="6" type="ORF">B7C42_04729</name>
</gene>
<dbReference type="InterPro" id="IPR009057">
    <property type="entry name" value="Homeodomain-like_sf"/>
</dbReference>
<evidence type="ECO:0000256" key="1">
    <source>
        <dbReference type="ARBA" id="ARBA00023015"/>
    </source>
</evidence>
<dbReference type="EMBL" id="NGAF01000010">
    <property type="protein sequence ID" value="OXR43307.1"/>
    <property type="molecule type" value="Genomic_DNA"/>
</dbReference>
<organism evidence="6 7">
    <name type="scientific">Nocardia cerradoensis</name>
    <dbReference type="NCBI Taxonomy" id="85688"/>
    <lineage>
        <taxon>Bacteria</taxon>
        <taxon>Bacillati</taxon>
        <taxon>Actinomycetota</taxon>
        <taxon>Actinomycetes</taxon>
        <taxon>Mycobacteriales</taxon>
        <taxon>Nocardiaceae</taxon>
        <taxon>Nocardia</taxon>
    </lineage>
</organism>
<dbReference type="Gene3D" id="1.10.357.10">
    <property type="entry name" value="Tetracycline Repressor, domain 2"/>
    <property type="match status" value="1"/>
</dbReference>
<evidence type="ECO:0000256" key="4">
    <source>
        <dbReference type="PROSITE-ProRule" id="PRU00335"/>
    </source>
</evidence>
<protein>
    <recommendedName>
        <fullName evidence="5">HTH tetR-type domain-containing protein</fullName>
    </recommendedName>
</protein>
<accession>A0A231H3A4</accession>
<dbReference type="Proteomes" id="UP000215506">
    <property type="component" value="Unassembled WGS sequence"/>
</dbReference>
<evidence type="ECO:0000313" key="6">
    <source>
        <dbReference type="EMBL" id="OXR43307.1"/>
    </source>
</evidence>
<dbReference type="PANTHER" id="PTHR30055">
    <property type="entry name" value="HTH-TYPE TRANSCRIPTIONAL REGULATOR RUTR"/>
    <property type="match status" value="1"/>
</dbReference>
<comment type="caution">
    <text evidence="6">The sequence shown here is derived from an EMBL/GenBank/DDBJ whole genome shotgun (WGS) entry which is preliminary data.</text>
</comment>
<dbReference type="Pfam" id="PF00440">
    <property type="entry name" value="TetR_N"/>
    <property type="match status" value="1"/>
</dbReference>
<reference evidence="6 7" key="1">
    <citation type="submission" date="2017-07" db="EMBL/GenBank/DDBJ databases">
        <title>First draft Genome Sequence of Nocardia cerradoensis isolated from human infection.</title>
        <authorList>
            <person name="Carrasco G."/>
        </authorList>
    </citation>
    <scope>NUCLEOTIDE SEQUENCE [LARGE SCALE GENOMIC DNA]</scope>
    <source>
        <strain evidence="6 7">CNM20130759</strain>
    </source>
</reference>
<feature type="domain" description="HTH tetR-type" evidence="5">
    <location>
        <begin position="14"/>
        <end position="74"/>
    </location>
</feature>
<name>A0A231H3A4_9NOCA</name>
<keyword evidence="7" id="KW-1185">Reference proteome</keyword>
<feature type="DNA-binding region" description="H-T-H motif" evidence="4">
    <location>
        <begin position="37"/>
        <end position="56"/>
    </location>
</feature>
<dbReference type="RefSeq" id="WP_094026555.1">
    <property type="nucleotide sequence ID" value="NZ_NGAF01000010.1"/>
</dbReference>
<evidence type="ECO:0000259" key="5">
    <source>
        <dbReference type="PROSITE" id="PS50977"/>
    </source>
</evidence>
<evidence type="ECO:0000313" key="7">
    <source>
        <dbReference type="Proteomes" id="UP000215506"/>
    </source>
</evidence>
<dbReference type="PANTHER" id="PTHR30055:SF148">
    <property type="entry name" value="TETR-FAMILY TRANSCRIPTIONAL REGULATOR"/>
    <property type="match status" value="1"/>
</dbReference>
<evidence type="ECO:0000256" key="3">
    <source>
        <dbReference type="ARBA" id="ARBA00023163"/>
    </source>
</evidence>
<dbReference type="InterPro" id="IPR001647">
    <property type="entry name" value="HTH_TetR"/>
</dbReference>
<dbReference type="PRINTS" id="PR00455">
    <property type="entry name" value="HTHTETR"/>
</dbReference>
<keyword evidence="3" id="KW-0804">Transcription</keyword>
<dbReference type="GO" id="GO:0000976">
    <property type="term" value="F:transcription cis-regulatory region binding"/>
    <property type="evidence" value="ECO:0007669"/>
    <property type="project" value="TreeGrafter"/>
</dbReference>
<dbReference type="AlphaFoldDB" id="A0A231H3A4"/>
<dbReference type="GO" id="GO:0003700">
    <property type="term" value="F:DNA-binding transcription factor activity"/>
    <property type="evidence" value="ECO:0007669"/>
    <property type="project" value="TreeGrafter"/>
</dbReference>
<dbReference type="Gene3D" id="1.10.10.60">
    <property type="entry name" value="Homeodomain-like"/>
    <property type="match status" value="1"/>
</dbReference>
<evidence type="ECO:0000256" key="2">
    <source>
        <dbReference type="ARBA" id="ARBA00023125"/>
    </source>
</evidence>
<dbReference type="Pfam" id="PF16859">
    <property type="entry name" value="TetR_C_11"/>
    <property type="match status" value="1"/>
</dbReference>